<gene>
    <name evidence="1" type="ORF">AQUCO_00200426v1</name>
</gene>
<proteinExistence type="predicted"/>
<organism evidence="1 2">
    <name type="scientific">Aquilegia coerulea</name>
    <name type="common">Rocky mountain columbine</name>
    <dbReference type="NCBI Taxonomy" id="218851"/>
    <lineage>
        <taxon>Eukaryota</taxon>
        <taxon>Viridiplantae</taxon>
        <taxon>Streptophyta</taxon>
        <taxon>Embryophyta</taxon>
        <taxon>Tracheophyta</taxon>
        <taxon>Spermatophyta</taxon>
        <taxon>Magnoliopsida</taxon>
        <taxon>Ranunculales</taxon>
        <taxon>Ranunculaceae</taxon>
        <taxon>Thalictroideae</taxon>
        <taxon>Aquilegia</taxon>
    </lineage>
</organism>
<dbReference type="Proteomes" id="UP000230069">
    <property type="component" value="Unassembled WGS sequence"/>
</dbReference>
<dbReference type="InParanoid" id="A0A2G5F366"/>
<protein>
    <submittedName>
        <fullName evidence="1">Uncharacterized protein</fullName>
    </submittedName>
</protein>
<accession>A0A2G5F366</accession>
<keyword evidence="2" id="KW-1185">Reference proteome</keyword>
<dbReference type="AlphaFoldDB" id="A0A2G5F366"/>
<sequence>MFTENSFYSRKMDCLSTMLGKRTVLLPLRCHSSTLFPPTLRQRFVDLYGRGSPGFLTAIHVAYEWVGIIGHGKHLLHRFKQPNVANKIEADKLCVCSEV</sequence>
<dbReference type="EMBL" id="KZ305019">
    <property type="protein sequence ID" value="PIA62409.1"/>
    <property type="molecule type" value="Genomic_DNA"/>
</dbReference>
<evidence type="ECO:0000313" key="1">
    <source>
        <dbReference type="EMBL" id="PIA62409.1"/>
    </source>
</evidence>
<name>A0A2G5F366_AQUCA</name>
<evidence type="ECO:0000313" key="2">
    <source>
        <dbReference type="Proteomes" id="UP000230069"/>
    </source>
</evidence>
<reference evidence="1 2" key="1">
    <citation type="submission" date="2017-09" db="EMBL/GenBank/DDBJ databases">
        <title>WGS assembly of Aquilegia coerulea Goldsmith.</title>
        <authorList>
            <person name="Hodges S."/>
            <person name="Kramer E."/>
            <person name="Nordborg M."/>
            <person name="Tomkins J."/>
            <person name="Borevitz J."/>
            <person name="Derieg N."/>
            <person name="Yan J."/>
            <person name="Mihaltcheva S."/>
            <person name="Hayes R.D."/>
            <person name="Rokhsar D."/>
        </authorList>
    </citation>
    <scope>NUCLEOTIDE SEQUENCE [LARGE SCALE GENOMIC DNA]</scope>
    <source>
        <strain evidence="2">cv. Goldsmith</strain>
    </source>
</reference>